<feature type="transmembrane region" description="Helical" evidence="13">
    <location>
        <begin position="295"/>
        <end position="319"/>
    </location>
</feature>
<evidence type="ECO:0000256" key="13">
    <source>
        <dbReference type="SAM" id="Phobius"/>
    </source>
</evidence>
<evidence type="ECO:0000256" key="9">
    <source>
        <dbReference type="ARBA" id="ARBA00023065"/>
    </source>
</evidence>
<dbReference type="PANTHER" id="PTHR11537">
    <property type="entry name" value="VOLTAGE-GATED POTASSIUM CHANNEL"/>
    <property type="match status" value="1"/>
</dbReference>
<feature type="transmembrane region" description="Helical" evidence="13">
    <location>
        <begin position="138"/>
        <end position="158"/>
    </location>
</feature>
<evidence type="ECO:0000256" key="3">
    <source>
        <dbReference type="ARBA" id="ARBA00022538"/>
    </source>
</evidence>
<evidence type="ECO:0000256" key="4">
    <source>
        <dbReference type="ARBA" id="ARBA00022692"/>
    </source>
</evidence>
<gene>
    <name evidence="15" type="ORF">DYB36_009410</name>
</gene>
<name>A0A397ACZ6_APHAT</name>
<dbReference type="Pfam" id="PF00520">
    <property type="entry name" value="Ion_trans"/>
    <property type="match status" value="1"/>
</dbReference>
<keyword evidence="5" id="KW-0631">Potassium channel</keyword>
<accession>A0A397ACZ6</accession>
<sequence>MPSVEEKGSVMPLPDSVRDEKATAMTEATSAPIPEDLAVVAASPFVPPPDYVLGTAEVNNMRMESMSSSTRTNSDRSKTFRSRLRMRIVDHPEGSRIGRVYHTVFLFVVVCNLVSLMLETLDGPNHGSSDPVYPMLPFAKSYVISDMFFTGIFTVDLMVKCAIAKSQKKFWTSVVTIMDVLAVLPLYILVAKAGGTLKLTNSESPLPSDQYIKLLRLFRIIRVVNMLKVYHNTTSHLLFFLITFIMLFATILYYAQPCYNVSTCVFTDIFNAGYFAMVTVATVGYGDQVVDLNNVIAVLVTCVMMIFGALFLAMPLAIIGIKYEMLWTKHEADRKSISRAESFRLTGKPPPQVLLIESMRLAPMANVVNMQFVDLCEVTSYLSRDCATFVSFMLIDTLLRAIKAHKDMSKTIKALVPRELLQPNSIAKLPKLSESSPSRHATFKQSIISRYQYMII</sequence>
<comment type="caution">
    <text evidence="15">The sequence shown here is derived from an EMBL/GenBank/DDBJ whole genome shotgun (WGS) entry which is preliminary data.</text>
</comment>
<dbReference type="PRINTS" id="PR00169">
    <property type="entry name" value="KCHANNEL"/>
</dbReference>
<feature type="domain" description="Ion transport" evidence="14">
    <location>
        <begin position="99"/>
        <end position="323"/>
    </location>
</feature>
<feature type="transmembrane region" description="Helical" evidence="13">
    <location>
        <begin position="261"/>
        <end position="283"/>
    </location>
</feature>
<keyword evidence="4 13" id="KW-0812">Transmembrane</keyword>
<evidence type="ECO:0000313" key="15">
    <source>
        <dbReference type="EMBL" id="RHY03619.1"/>
    </source>
</evidence>
<reference evidence="15 16" key="1">
    <citation type="submission" date="2018-08" db="EMBL/GenBank/DDBJ databases">
        <title>Aphanomyces genome sequencing and annotation.</title>
        <authorList>
            <person name="Minardi D."/>
            <person name="Oidtmann B."/>
            <person name="Van Der Giezen M."/>
            <person name="Studholme D.J."/>
        </authorList>
    </citation>
    <scope>NUCLEOTIDE SEQUENCE [LARGE SCALE GENOMIC DNA]</scope>
    <source>
        <strain evidence="15 16">Kv</strain>
    </source>
</reference>
<dbReference type="VEuPathDB" id="FungiDB:H257_00957"/>
<keyword evidence="6" id="KW-0851">Voltage-gated channel</keyword>
<dbReference type="SUPFAM" id="SSF81324">
    <property type="entry name" value="Voltage-gated potassium channels"/>
    <property type="match status" value="1"/>
</dbReference>
<dbReference type="InterPro" id="IPR005821">
    <property type="entry name" value="Ion_trans_dom"/>
</dbReference>
<comment type="subcellular location">
    <subcellularLocation>
        <location evidence="1">Membrane</location>
        <topology evidence="1">Multi-pass membrane protein</topology>
    </subcellularLocation>
</comment>
<protein>
    <recommendedName>
        <fullName evidence="14">Ion transport domain-containing protein</fullName>
    </recommendedName>
</protein>
<dbReference type="GO" id="GO:0001508">
    <property type="term" value="P:action potential"/>
    <property type="evidence" value="ECO:0007669"/>
    <property type="project" value="TreeGrafter"/>
</dbReference>
<keyword evidence="8 13" id="KW-1133">Transmembrane helix</keyword>
<dbReference type="InterPro" id="IPR027359">
    <property type="entry name" value="Volt_channel_dom_sf"/>
</dbReference>
<organism evidence="15 16">
    <name type="scientific">Aphanomyces astaci</name>
    <name type="common">Crayfish plague agent</name>
    <dbReference type="NCBI Taxonomy" id="112090"/>
    <lineage>
        <taxon>Eukaryota</taxon>
        <taxon>Sar</taxon>
        <taxon>Stramenopiles</taxon>
        <taxon>Oomycota</taxon>
        <taxon>Saprolegniomycetes</taxon>
        <taxon>Saprolegniales</taxon>
        <taxon>Verrucalvaceae</taxon>
        <taxon>Aphanomyces</taxon>
    </lineage>
</organism>
<keyword evidence="7" id="KW-0630">Potassium</keyword>
<evidence type="ECO:0000313" key="16">
    <source>
        <dbReference type="Proteomes" id="UP000265427"/>
    </source>
</evidence>
<dbReference type="GO" id="GO:0008076">
    <property type="term" value="C:voltage-gated potassium channel complex"/>
    <property type="evidence" value="ECO:0007669"/>
    <property type="project" value="InterPro"/>
</dbReference>
<evidence type="ECO:0000256" key="10">
    <source>
        <dbReference type="ARBA" id="ARBA00023136"/>
    </source>
</evidence>
<keyword evidence="2" id="KW-0813">Transport</keyword>
<evidence type="ECO:0000259" key="14">
    <source>
        <dbReference type="Pfam" id="PF00520"/>
    </source>
</evidence>
<dbReference type="Gene3D" id="1.10.287.70">
    <property type="match status" value="1"/>
</dbReference>
<evidence type="ECO:0000256" key="12">
    <source>
        <dbReference type="SAM" id="MobiDB-lite"/>
    </source>
</evidence>
<evidence type="ECO:0000256" key="6">
    <source>
        <dbReference type="ARBA" id="ARBA00022882"/>
    </source>
</evidence>
<evidence type="ECO:0000256" key="1">
    <source>
        <dbReference type="ARBA" id="ARBA00004141"/>
    </source>
</evidence>
<evidence type="ECO:0000256" key="2">
    <source>
        <dbReference type="ARBA" id="ARBA00022448"/>
    </source>
</evidence>
<dbReference type="Gene3D" id="1.20.120.350">
    <property type="entry name" value="Voltage-gated potassium channels. Chain C"/>
    <property type="match status" value="1"/>
</dbReference>
<feature type="transmembrane region" description="Helical" evidence="13">
    <location>
        <begin position="236"/>
        <end position="254"/>
    </location>
</feature>
<dbReference type="InterPro" id="IPR028325">
    <property type="entry name" value="VG_K_chnl"/>
</dbReference>
<keyword evidence="10 13" id="KW-0472">Membrane</keyword>
<evidence type="ECO:0000256" key="5">
    <source>
        <dbReference type="ARBA" id="ARBA00022826"/>
    </source>
</evidence>
<keyword evidence="3" id="KW-0633">Potassium transport</keyword>
<feature type="transmembrane region" description="Helical" evidence="13">
    <location>
        <begin position="170"/>
        <end position="190"/>
    </location>
</feature>
<proteinExistence type="predicted"/>
<keyword evidence="9" id="KW-0406">Ion transport</keyword>
<dbReference type="GO" id="GO:0005249">
    <property type="term" value="F:voltage-gated potassium channel activity"/>
    <property type="evidence" value="ECO:0007669"/>
    <property type="project" value="InterPro"/>
</dbReference>
<feature type="transmembrane region" description="Helical" evidence="13">
    <location>
        <begin position="100"/>
        <end position="118"/>
    </location>
</feature>
<evidence type="ECO:0000256" key="8">
    <source>
        <dbReference type="ARBA" id="ARBA00022989"/>
    </source>
</evidence>
<dbReference type="PANTHER" id="PTHR11537:SF254">
    <property type="entry name" value="POTASSIUM VOLTAGE-GATED CHANNEL PROTEIN SHAB"/>
    <property type="match status" value="1"/>
</dbReference>
<keyword evidence="11" id="KW-0407">Ion channel</keyword>
<evidence type="ECO:0000256" key="11">
    <source>
        <dbReference type="ARBA" id="ARBA00023303"/>
    </source>
</evidence>
<evidence type="ECO:0000256" key="7">
    <source>
        <dbReference type="ARBA" id="ARBA00022958"/>
    </source>
</evidence>
<dbReference type="Proteomes" id="UP000265427">
    <property type="component" value="Unassembled WGS sequence"/>
</dbReference>
<feature type="region of interest" description="Disordered" evidence="12">
    <location>
        <begin position="1"/>
        <end position="26"/>
    </location>
</feature>
<dbReference type="EMBL" id="QUSZ01007079">
    <property type="protein sequence ID" value="RHY03619.1"/>
    <property type="molecule type" value="Genomic_DNA"/>
</dbReference>
<dbReference type="AlphaFoldDB" id="A0A397ACZ6"/>